<dbReference type="SUPFAM" id="SSF56024">
    <property type="entry name" value="Phospholipase D/nuclease"/>
    <property type="match status" value="1"/>
</dbReference>
<sequence>MKVAVGKVLDRLAAEEMCFGALFLTYAFDPSFFENHVLRAVLRLSSDPVEQPTRYHDEALASLQVTPIAVIADAGVRQGGRRLAYDLLDVSARVFHSKLAILLYEGFARVHVGSGNLTSAGYGSNAELFLTLDLRYDIQSEAQTLHELVGCIERASAFARRRGTQLHLFMEEFERRLPGRTGDVDSSVACLDSTLDSCILDQALALLPADAVIERVGIMAPFFERDDRAAAESLDSVFGRLYQLAGPSAHLDVGVLWENPAVRPQSHTTRIADGLGRLWGWLGKDEAGNEAVTYLVPTKVARTRLHGLDAHAERQSWPLKGIEAALAKQTLWPLEQPRAYAPPAALESARAAFESMQVWLHPTTQLVDGRLVYRPLHAKLLVLAYETAGRSETLVVVGSANASRKALLLTTAQTGNVELCFAQKVEGSLALDDIAPDLVACPHLAVSVHEREFPDLGPNYALAVLDAVYDAAARTLVVEWTQAVVLPAWSLTYRDAIVASGVGAPTQATVINEFDLHRSSAELTLIVGDFACAIPILVSDLVALPVGPGEGLLGLYELLLLLGRRLGRERLEHLTQQRLVAGSDSDAPLDELFGLGFGPTDVFKAWWSVAAELAHPETSVAAFRLGIDGSLGLRAVWKRMLEAAATEAFSRDTIWFYGAELLRELSTVHLPDDDASDKKRGYLDGFVEQLQSDLDTLVSDSPPRAWLAQVRSFYGVQS</sequence>
<gene>
    <name evidence="1" type="ORF">ENSA7_77200</name>
</gene>
<proteinExistence type="predicted"/>
<dbReference type="AlphaFoldDB" id="A0A2S9XPV8"/>
<protein>
    <recommendedName>
        <fullName evidence="3">PLD phosphodiesterase domain-containing protein</fullName>
    </recommendedName>
</protein>
<accession>A0A2S9XPV8</accession>
<comment type="caution">
    <text evidence="1">The sequence shown here is derived from an EMBL/GenBank/DDBJ whole genome shotgun (WGS) entry which is preliminary data.</text>
</comment>
<dbReference type="EMBL" id="PVNL01000139">
    <property type="protein sequence ID" value="PRP94897.1"/>
    <property type="molecule type" value="Genomic_DNA"/>
</dbReference>
<dbReference type="Proteomes" id="UP000238823">
    <property type="component" value="Unassembled WGS sequence"/>
</dbReference>
<name>A0A2S9XPV8_9BACT</name>
<evidence type="ECO:0000313" key="2">
    <source>
        <dbReference type="Proteomes" id="UP000238823"/>
    </source>
</evidence>
<dbReference type="OrthoDB" id="8769320at2"/>
<dbReference type="RefSeq" id="WP_106094481.1">
    <property type="nucleotide sequence ID" value="NZ_PVNL01000139.1"/>
</dbReference>
<evidence type="ECO:0008006" key="3">
    <source>
        <dbReference type="Google" id="ProtNLM"/>
    </source>
</evidence>
<dbReference type="Gene3D" id="3.30.870.10">
    <property type="entry name" value="Endonuclease Chain A"/>
    <property type="match status" value="1"/>
</dbReference>
<reference evidence="1 2" key="1">
    <citation type="submission" date="2018-03" db="EMBL/GenBank/DDBJ databases">
        <title>Draft Genome Sequences of the Obligatory Marine Myxobacteria Enhygromyxa salina SWB007.</title>
        <authorList>
            <person name="Poehlein A."/>
            <person name="Moghaddam J.A."/>
            <person name="Harms H."/>
            <person name="Alanjari M."/>
            <person name="Koenig G.M."/>
            <person name="Daniel R."/>
            <person name="Schaeberle T.F."/>
        </authorList>
    </citation>
    <scope>NUCLEOTIDE SEQUENCE [LARGE SCALE GENOMIC DNA]</scope>
    <source>
        <strain evidence="1 2">SWB007</strain>
    </source>
</reference>
<organism evidence="1 2">
    <name type="scientific">Enhygromyxa salina</name>
    <dbReference type="NCBI Taxonomy" id="215803"/>
    <lineage>
        <taxon>Bacteria</taxon>
        <taxon>Pseudomonadati</taxon>
        <taxon>Myxococcota</taxon>
        <taxon>Polyangia</taxon>
        <taxon>Nannocystales</taxon>
        <taxon>Nannocystaceae</taxon>
        <taxon>Enhygromyxa</taxon>
    </lineage>
</organism>
<evidence type="ECO:0000313" key="1">
    <source>
        <dbReference type="EMBL" id="PRP94897.1"/>
    </source>
</evidence>